<protein>
    <recommendedName>
        <fullName evidence="1">Putative heavy-metal chelation domain-containing protein</fullName>
    </recommendedName>
</protein>
<keyword evidence="3" id="KW-1185">Reference proteome</keyword>
<dbReference type="Gene3D" id="3.40.50.11590">
    <property type="match status" value="1"/>
</dbReference>
<reference evidence="2 3" key="1">
    <citation type="journal article" date="2019" name="Int. J. Syst. Evol. Microbiol.">
        <title>The Global Catalogue of Microorganisms (GCM) 10K type strain sequencing project: providing services to taxonomists for standard genome sequencing and annotation.</title>
        <authorList>
            <consortium name="The Broad Institute Genomics Platform"/>
            <consortium name="The Broad Institute Genome Sequencing Center for Infectious Disease"/>
            <person name="Wu L."/>
            <person name="Ma J."/>
        </authorList>
    </citation>
    <scope>NUCLEOTIDE SEQUENCE [LARGE SCALE GENOMIC DNA]</scope>
    <source>
        <strain evidence="2 3">JCM 9383</strain>
    </source>
</reference>
<dbReference type="Pfam" id="PF04016">
    <property type="entry name" value="DUF364"/>
    <property type="match status" value="1"/>
</dbReference>
<evidence type="ECO:0000259" key="1">
    <source>
        <dbReference type="Pfam" id="PF04016"/>
    </source>
</evidence>
<dbReference type="InterPro" id="IPR007161">
    <property type="entry name" value="DUF364"/>
</dbReference>
<comment type="caution">
    <text evidence="2">The sequence shown here is derived from an EMBL/GenBank/DDBJ whole genome shotgun (WGS) entry which is preliminary data.</text>
</comment>
<gene>
    <name evidence="2" type="ORF">GCM10010470_35060</name>
</gene>
<accession>A0ABN3VFV5</accession>
<organism evidence="2 3">
    <name type="scientific">Saccharopolyspora taberi</name>
    <dbReference type="NCBI Taxonomy" id="60895"/>
    <lineage>
        <taxon>Bacteria</taxon>
        <taxon>Bacillati</taxon>
        <taxon>Actinomycetota</taxon>
        <taxon>Actinomycetes</taxon>
        <taxon>Pseudonocardiales</taxon>
        <taxon>Pseudonocardiaceae</taxon>
        <taxon>Saccharopolyspora</taxon>
    </lineage>
</organism>
<sequence length="287" mass="30344">MLPTTAPPRPAPHSALTAVADRVRAADPDRPAEARLDHVRTSVAFMTVQSAHHVGRSSGYANSVLSLRIGGAIGSCAVEPGELDPGAVRDLVGRNVAELLEHPEPAVRVAVLDAYLAFLLPHTEHPGSRTVRVPGGTSLAKSTARAREVAKLVPLAEGDTVAVIGVVNSLLAALRERGARCVPCDLKGGRTEWDEPIVPDHRQAMTGAQAVLASGMVLGNGTFDEISAFCREQRLPLVLFAQTGSAVLRELLGADVHALSAEPYPFFWLTGDSTDIHLYAAETGERP</sequence>
<name>A0ABN3VFV5_9PSEU</name>
<proteinExistence type="predicted"/>
<evidence type="ECO:0000313" key="3">
    <source>
        <dbReference type="Proteomes" id="UP001500979"/>
    </source>
</evidence>
<dbReference type="SUPFAM" id="SSF159713">
    <property type="entry name" value="Dhaf3308-like"/>
    <property type="match status" value="1"/>
</dbReference>
<feature type="domain" description="Putative heavy-metal chelation" evidence="1">
    <location>
        <begin position="150"/>
        <end position="234"/>
    </location>
</feature>
<evidence type="ECO:0000313" key="2">
    <source>
        <dbReference type="EMBL" id="GAA2796893.1"/>
    </source>
</evidence>
<dbReference type="EMBL" id="BAAAUX010000014">
    <property type="protein sequence ID" value="GAA2796893.1"/>
    <property type="molecule type" value="Genomic_DNA"/>
</dbReference>
<dbReference type="Proteomes" id="UP001500979">
    <property type="component" value="Unassembled WGS sequence"/>
</dbReference>